<protein>
    <submittedName>
        <fullName evidence="1">Uncharacterized protein</fullName>
    </submittedName>
</protein>
<reference evidence="1" key="1">
    <citation type="submission" date="2022-11" db="EMBL/GenBank/DDBJ databases">
        <title>Genome Sequence of Nemania bipapillata.</title>
        <authorList>
            <person name="Buettner E."/>
        </authorList>
    </citation>
    <scope>NUCLEOTIDE SEQUENCE</scope>
    <source>
        <strain evidence="1">CP14</strain>
    </source>
</reference>
<evidence type="ECO:0000313" key="2">
    <source>
        <dbReference type="Proteomes" id="UP001153334"/>
    </source>
</evidence>
<proteinExistence type="predicted"/>
<dbReference type="Proteomes" id="UP001153334">
    <property type="component" value="Unassembled WGS sequence"/>
</dbReference>
<dbReference type="EMBL" id="JAPESX010000212">
    <property type="protein sequence ID" value="KAJ8122544.1"/>
    <property type="molecule type" value="Genomic_DNA"/>
</dbReference>
<evidence type="ECO:0000313" key="1">
    <source>
        <dbReference type="EMBL" id="KAJ8122544.1"/>
    </source>
</evidence>
<keyword evidence="2" id="KW-1185">Reference proteome</keyword>
<organism evidence="1 2">
    <name type="scientific">Nemania bipapillata</name>
    <dbReference type="NCBI Taxonomy" id="110536"/>
    <lineage>
        <taxon>Eukaryota</taxon>
        <taxon>Fungi</taxon>
        <taxon>Dikarya</taxon>
        <taxon>Ascomycota</taxon>
        <taxon>Pezizomycotina</taxon>
        <taxon>Sordariomycetes</taxon>
        <taxon>Xylariomycetidae</taxon>
        <taxon>Xylariales</taxon>
        <taxon>Xylariaceae</taxon>
        <taxon>Nemania</taxon>
    </lineage>
</organism>
<comment type="caution">
    <text evidence="1">The sequence shown here is derived from an EMBL/GenBank/DDBJ whole genome shotgun (WGS) entry which is preliminary data.</text>
</comment>
<accession>A0ACC2J5C1</accession>
<name>A0ACC2J5C1_9PEZI</name>
<sequence length="258" mass="30013">MTPEPNESNIELWGKAVPRDPITEKLNQFREKKNKQPLPAFLPMLTTSRFLNDASNTWEALESGHEESTQSPAPPQEIRRRRTQTPEATHCNVKYLIEELDYIRYQRVDLGLKWAVVENKFCTKFPMTKFPRKAQGLQGVNYRQNKFLPNIINDRLVFMENGHVEPICIQTRHQTAQKHLFTLVYLYPGHSQRQREMEQAQLSAQRLGTYIEKLPADSPCGCCPGEDRERDKSKRADNQKATKKDEEEHAPEVVRARL</sequence>
<gene>
    <name evidence="1" type="ORF">ONZ43_g1287</name>
</gene>